<dbReference type="PROSITE" id="PS50297">
    <property type="entry name" value="ANK_REP_REGION"/>
    <property type="match status" value="4"/>
</dbReference>
<dbReference type="AlphaFoldDB" id="A0A6C0L9M6"/>
<dbReference type="PRINTS" id="PR01415">
    <property type="entry name" value="ANKYRIN"/>
</dbReference>
<reference evidence="3" key="1">
    <citation type="journal article" date="2020" name="Nature">
        <title>Giant virus diversity and host interactions through global metagenomics.</title>
        <authorList>
            <person name="Schulz F."/>
            <person name="Roux S."/>
            <person name="Paez-Espino D."/>
            <person name="Jungbluth S."/>
            <person name="Walsh D.A."/>
            <person name="Denef V.J."/>
            <person name="McMahon K.D."/>
            <person name="Konstantinidis K.T."/>
            <person name="Eloe-Fadrosh E.A."/>
            <person name="Kyrpides N.C."/>
            <person name="Woyke T."/>
        </authorList>
    </citation>
    <scope>NUCLEOTIDE SEQUENCE</scope>
    <source>
        <strain evidence="3">GVMAG-M-3300027759-16</strain>
    </source>
</reference>
<dbReference type="EMBL" id="MN740439">
    <property type="protein sequence ID" value="QHU26374.1"/>
    <property type="molecule type" value="Genomic_DNA"/>
</dbReference>
<name>A0A6C0L9M6_9ZZZZ</name>
<dbReference type="GO" id="GO:0085020">
    <property type="term" value="P:protein K6-linked ubiquitination"/>
    <property type="evidence" value="ECO:0007669"/>
    <property type="project" value="TreeGrafter"/>
</dbReference>
<keyword evidence="2" id="KW-0040">ANK repeat</keyword>
<protein>
    <submittedName>
        <fullName evidence="3">Uncharacterized protein</fullName>
    </submittedName>
</protein>
<dbReference type="GO" id="GO:0070531">
    <property type="term" value="C:BRCA1-A complex"/>
    <property type="evidence" value="ECO:0007669"/>
    <property type="project" value="TreeGrafter"/>
</dbReference>
<dbReference type="Pfam" id="PF12796">
    <property type="entry name" value="Ank_2"/>
    <property type="match status" value="2"/>
</dbReference>
<dbReference type="PANTHER" id="PTHR24171:SF8">
    <property type="entry name" value="BRCA1-ASSOCIATED RING DOMAIN PROTEIN 1"/>
    <property type="match status" value="1"/>
</dbReference>
<dbReference type="SMART" id="SM00248">
    <property type="entry name" value="ANK"/>
    <property type="match status" value="5"/>
</dbReference>
<dbReference type="InterPro" id="IPR036770">
    <property type="entry name" value="Ankyrin_rpt-contain_sf"/>
</dbReference>
<dbReference type="Gene3D" id="1.25.40.20">
    <property type="entry name" value="Ankyrin repeat-containing domain"/>
    <property type="match status" value="2"/>
</dbReference>
<evidence type="ECO:0000256" key="2">
    <source>
        <dbReference type="ARBA" id="ARBA00023043"/>
    </source>
</evidence>
<organism evidence="3">
    <name type="scientific">viral metagenome</name>
    <dbReference type="NCBI Taxonomy" id="1070528"/>
    <lineage>
        <taxon>unclassified sequences</taxon>
        <taxon>metagenomes</taxon>
        <taxon>organismal metagenomes</taxon>
    </lineage>
</organism>
<dbReference type="PANTHER" id="PTHR24171">
    <property type="entry name" value="ANKYRIN REPEAT DOMAIN-CONTAINING PROTEIN 39-RELATED"/>
    <property type="match status" value="1"/>
</dbReference>
<dbReference type="GO" id="GO:0004842">
    <property type="term" value="F:ubiquitin-protein transferase activity"/>
    <property type="evidence" value="ECO:0007669"/>
    <property type="project" value="TreeGrafter"/>
</dbReference>
<dbReference type="PROSITE" id="PS50088">
    <property type="entry name" value="ANK_REPEAT"/>
    <property type="match status" value="4"/>
</dbReference>
<dbReference type="SUPFAM" id="SSF48403">
    <property type="entry name" value="Ankyrin repeat"/>
    <property type="match status" value="1"/>
</dbReference>
<evidence type="ECO:0000313" key="3">
    <source>
        <dbReference type="EMBL" id="QHU26374.1"/>
    </source>
</evidence>
<proteinExistence type="predicted"/>
<sequence length="200" mass="21697">MDTLLSVATFTANQGFSVSPFLSASKTFRDDELLWDAAKDFQGTGGYTRLMWAAMKGHIGRVRWLLERGAKVNMQTDNGQTALYYACENGHTNIVKMLIAAGANVNEPKSMYIAMFMGHTEIVKELIDAGANVNTADWDNHTLLMQASESGDHAIMRLLIAAGADVNAKTSYGRTPLMFAADGCAETARILLEAGAQQIV</sequence>
<dbReference type="GO" id="GO:0031436">
    <property type="term" value="C:BRCA1-BARD1 complex"/>
    <property type="evidence" value="ECO:0007669"/>
    <property type="project" value="TreeGrafter"/>
</dbReference>
<dbReference type="InterPro" id="IPR002110">
    <property type="entry name" value="Ankyrin_rpt"/>
</dbReference>
<evidence type="ECO:0000256" key="1">
    <source>
        <dbReference type="ARBA" id="ARBA00022737"/>
    </source>
</evidence>
<keyword evidence="1" id="KW-0677">Repeat</keyword>
<accession>A0A6C0L9M6</accession>